<evidence type="ECO:0000313" key="1">
    <source>
        <dbReference type="EMBL" id="QQS99395.1"/>
    </source>
</evidence>
<sequence>MERIEIGDIFTLIDENDVEQEIEALGKLDVEGVEYIAAGIVDDIERETEEDIDIFFFKVEEDGQLTDIETDEEFEKVSAAFEKSVMG</sequence>
<protein>
    <submittedName>
        <fullName evidence="1">DUF1292 domain-containing protein</fullName>
    </submittedName>
</protein>
<dbReference type="AlphaFoldDB" id="A0A974RZF6"/>
<dbReference type="InterPro" id="IPR009711">
    <property type="entry name" value="UPF0473"/>
</dbReference>
<proteinExistence type="predicted"/>
<keyword evidence="2" id="KW-1185">Reference proteome</keyword>
<organism evidence="1 2">
    <name type="scientific">Peribacillus psychrosaccharolyticus</name>
    <name type="common">Bacillus psychrosaccharolyticus</name>
    <dbReference type="NCBI Taxonomy" id="1407"/>
    <lineage>
        <taxon>Bacteria</taxon>
        <taxon>Bacillati</taxon>
        <taxon>Bacillota</taxon>
        <taxon>Bacilli</taxon>
        <taxon>Bacillales</taxon>
        <taxon>Bacillaceae</taxon>
        <taxon>Peribacillus</taxon>
    </lineage>
</organism>
<gene>
    <name evidence="1" type="ORF">I6J18_17445</name>
</gene>
<name>A0A974RZF6_PERPY</name>
<reference evidence="1 2" key="1">
    <citation type="submission" date="2021-01" db="EMBL/GenBank/DDBJ databases">
        <title>FDA dAtabase for Regulatory Grade micrObial Sequences (FDA-ARGOS): Supporting development and validation of Infectious Disease Dx tests.</title>
        <authorList>
            <person name="Nelson B."/>
            <person name="Plummer A."/>
            <person name="Tallon L."/>
            <person name="Sadzewicz L."/>
            <person name="Zhao X."/>
            <person name="Boylan J."/>
            <person name="Ott S."/>
            <person name="Bowen H."/>
            <person name="Vavikolanu K."/>
            <person name="Mehta A."/>
            <person name="Aluvathingal J."/>
            <person name="Nadendla S."/>
            <person name="Myers T."/>
            <person name="Yan Y."/>
            <person name="Sichtig H."/>
        </authorList>
    </citation>
    <scope>NUCLEOTIDE SEQUENCE [LARGE SCALE GENOMIC DNA]</scope>
    <source>
        <strain evidence="1 2">FDAARGOS_1161</strain>
    </source>
</reference>
<dbReference type="RefSeq" id="WP_040374317.1">
    <property type="nucleotide sequence ID" value="NZ_CP068053.1"/>
</dbReference>
<dbReference type="Proteomes" id="UP000595254">
    <property type="component" value="Chromosome"/>
</dbReference>
<dbReference type="EMBL" id="CP068053">
    <property type="protein sequence ID" value="QQS99395.1"/>
    <property type="molecule type" value="Genomic_DNA"/>
</dbReference>
<evidence type="ECO:0000313" key="2">
    <source>
        <dbReference type="Proteomes" id="UP000595254"/>
    </source>
</evidence>
<dbReference type="Pfam" id="PF06949">
    <property type="entry name" value="DUF1292"/>
    <property type="match status" value="1"/>
</dbReference>
<accession>A0A974RZF6</accession>
<dbReference type="KEGG" id="ppsr:I6J18_17445"/>